<accession>A0A4Y5Y9V7</accession>
<sequence>MTMTLAKKNINYNFSLIVALLMGLTLYFVTSSVFAQASQRLLLSDNIIVQTQLLSTREQLDVINNINSQRSAEAKVLIDSLVQQHTQQPLTNIDALRLSLLHCFNLLEFGEFNQAIILAKQGEINARQYKYDTARPYFIQCQAEAQQNLGNVLQEQILTEESLRLANLYSEKQAIVNNLYNRSRQNTSLENYNAAIEDLRLALASYEEAQNQPQHWYLLPISFIQSEISNVFLSQGDYQEALNFSEEAYKDMSSFGKIKSTVIINLALINITLKDKPKVLYYLDKIKNFNTEIDSERDLAYQYGLLAMINLYVGNYDIAEQKALSSINIFTKYQEPIYVMRIKRTLAKVYFAQHKDNQALSLLNDIIEQATELKQFSDLEEFNQIISQYYAEKNQFESAYQFQVQRFDAAKQAAEKLNNAHFMQYKAKITAQSEPIDPPQKSSNINQSLILTALIILIMSIGLVIFITRNPRNTNNVKNNIENQQLNINNMLDNAKHGHYQLSMLLIDMSHILTTDMPFITPRLKNTLREQDQLFHHSPNELIILLPHTSPIGAARVVSQIEHVLEEWQTEGKVNIGVASLHQLDSFDALLKKAVLNQLNKIKSQEHNQKL</sequence>
<name>A0A4Y5Y9V7_9GAMM</name>
<dbReference type="Gene3D" id="3.30.70.270">
    <property type="match status" value="1"/>
</dbReference>
<keyword evidence="4" id="KW-1185">Reference proteome</keyword>
<dbReference type="PROSITE" id="PS50887">
    <property type="entry name" value="GGDEF"/>
    <property type="match status" value="1"/>
</dbReference>
<dbReference type="Gene3D" id="1.25.40.10">
    <property type="entry name" value="Tetratricopeptide repeat domain"/>
    <property type="match status" value="2"/>
</dbReference>
<dbReference type="Proteomes" id="UP000319809">
    <property type="component" value="Chromosome"/>
</dbReference>
<dbReference type="RefSeq" id="WP_140232951.1">
    <property type="nucleotide sequence ID" value="NZ_CP041036.1"/>
</dbReference>
<dbReference type="InterPro" id="IPR011990">
    <property type="entry name" value="TPR-like_helical_dom_sf"/>
</dbReference>
<evidence type="ECO:0000313" key="4">
    <source>
        <dbReference type="Proteomes" id="UP000319809"/>
    </source>
</evidence>
<dbReference type="InterPro" id="IPR029787">
    <property type="entry name" value="Nucleotide_cyclase"/>
</dbReference>
<gene>
    <name evidence="3" type="ORF">FH971_00540</name>
</gene>
<proteinExistence type="predicted"/>
<dbReference type="InterPro" id="IPR043128">
    <property type="entry name" value="Rev_trsase/Diguanyl_cyclase"/>
</dbReference>
<dbReference type="KEGG" id="spol:FH971_00540"/>
<dbReference type="EMBL" id="CP041036">
    <property type="protein sequence ID" value="QDE29590.1"/>
    <property type="molecule type" value="Genomic_DNA"/>
</dbReference>
<protein>
    <recommendedName>
        <fullName evidence="2">GGDEF domain-containing protein</fullName>
    </recommendedName>
</protein>
<evidence type="ECO:0000259" key="2">
    <source>
        <dbReference type="PROSITE" id="PS50887"/>
    </source>
</evidence>
<feature type="transmembrane region" description="Helical" evidence="1">
    <location>
        <begin position="449"/>
        <end position="468"/>
    </location>
</feature>
<dbReference type="InterPro" id="IPR000160">
    <property type="entry name" value="GGDEF_dom"/>
</dbReference>
<evidence type="ECO:0000256" key="1">
    <source>
        <dbReference type="SAM" id="Phobius"/>
    </source>
</evidence>
<dbReference type="SUPFAM" id="SSF55073">
    <property type="entry name" value="Nucleotide cyclase"/>
    <property type="match status" value="1"/>
</dbReference>
<keyword evidence="1" id="KW-1133">Transmembrane helix</keyword>
<reference evidence="3 4" key="1">
    <citation type="submission" date="2019-06" db="EMBL/GenBank/DDBJ databases">
        <title>The genome of Shewanella sp. SM1901.</title>
        <authorList>
            <person name="Cha Q."/>
        </authorList>
    </citation>
    <scope>NUCLEOTIDE SEQUENCE [LARGE SCALE GENOMIC DNA]</scope>
    <source>
        <strain evidence="3 4">SM1901</strain>
    </source>
</reference>
<dbReference type="AlphaFoldDB" id="A0A4Y5Y9V7"/>
<dbReference type="SUPFAM" id="SSF48452">
    <property type="entry name" value="TPR-like"/>
    <property type="match status" value="2"/>
</dbReference>
<feature type="domain" description="GGDEF" evidence="2">
    <location>
        <begin position="500"/>
        <end position="611"/>
    </location>
</feature>
<evidence type="ECO:0000313" key="3">
    <source>
        <dbReference type="EMBL" id="QDE29590.1"/>
    </source>
</evidence>
<keyword evidence="1" id="KW-0472">Membrane</keyword>
<keyword evidence="1" id="KW-0812">Transmembrane</keyword>
<organism evidence="3 4">
    <name type="scientific">Shewanella polaris</name>
    <dbReference type="NCBI Taxonomy" id="2588449"/>
    <lineage>
        <taxon>Bacteria</taxon>
        <taxon>Pseudomonadati</taxon>
        <taxon>Pseudomonadota</taxon>
        <taxon>Gammaproteobacteria</taxon>
        <taxon>Alteromonadales</taxon>
        <taxon>Shewanellaceae</taxon>
        <taxon>Shewanella</taxon>
    </lineage>
</organism>